<comment type="caution">
    <text evidence="6">The sequence shown here is derived from an EMBL/GenBank/DDBJ whole genome shotgun (WGS) entry which is preliminary data.</text>
</comment>
<dbReference type="SUPFAM" id="SSF51905">
    <property type="entry name" value="FAD/NAD(P)-binding domain"/>
    <property type="match status" value="1"/>
</dbReference>
<keyword evidence="2 4" id="KW-0125">Carotenoid biosynthesis</keyword>
<evidence type="ECO:0000313" key="7">
    <source>
        <dbReference type="Proteomes" id="UP000612712"/>
    </source>
</evidence>
<evidence type="ECO:0000256" key="3">
    <source>
        <dbReference type="ARBA" id="ARBA00023002"/>
    </source>
</evidence>
<dbReference type="AlphaFoldDB" id="A0A8H9Y6P7"/>
<dbReference type="Proteomes" id="UP000612712">
    <property type="component" value="Unassembled WGS sequence"/>
</dbReference>
<dbReference type="PANTHER" id="PTHR43734">
    <property type="entry name" value="PHYTOENE DESATURASE"/>
    <property type="match status" value="1"/>
</dbReference>
<dbReference type="PANTHER" id="PTHR43734:SF1">
    <property type="entry name" value="PHYTOENE DESATURASE"/>
    <property type="match status" value="1"/>
</dbReference>
<dbReference type="NCBIfam" id="TIGR02734">
    <property type="entry name" value="crtI_fam"/>
    <property type="match status" value="1"/>
</dbReference>
<feature type="domain" description="Amine oxidase" evidence="5">
    <location>
        <begin position="10"/>
        <end position="491"/>
    </location>
</feature>
<comment type="pathway">
    <text evidence="1 4">Carotenoid biosynthesis.</text>
</comment>
<evidence type="ECO:0000256" key="4">
    <source>
        <dbReference type="RuleBase" id="RU362075"/>
    </source>
</evidence>
<name>A0A8H9Y6P7_9CORY</name>
<protein>
    <submittedName>
        <fullName evidence="6">Phytoene desaturase</fullName>
    </submittedName>
</protein>
<sequence length="498" mass="53649">MRTVVIGAGIAGLATATLLAREGHRVTLVERTGEVGGRAGSLAVDGFRWDTGPSWYLMPEAFDRFFAAAGTSTAEQLDLVRLDPSYRVYPEGADPVDVPAGREAAAALFDALEPGGGAALRRYLDSGRLAYTVAVRRFLYTTFSSPRPFLHRDVLGHVGLLLRLLLTPLDRWAAGFVRDRRLRQILTYNAVFLASRPSATPALYHLLSHADMDQGVFYPRGGFAAVVDALHGLARDAGVEILTDTEVTSVDVADGRVTGVTTSAGRIPAGTVVSSADLHHTETALLAPGQRTWPERRWRHRDPGPGAVVVMLGVRGRLPELAHHTLFFSRDWDADFREVFEGEGPDAWSRSVYVSRPSATDPTVAPAGHENLFVLVPVPADPATGHGDAYAAAESPAVGRIADAAVRLIARRTGVTDLAERTVVRRTLGPADFAERYHSWRGGALGLAHTLRQSAFLRGSNASRKVDGLYYSGATTLPGVGVPMCLISAENVLLRLRR</sequence>
<organism evidence="6 7">
    <name type="scientific">Corynebacterium bovis DSM 20582 = CIP 54.80</name>
    <dbReference type="NCBI Taxonomy" id="927655"/>
    <lineage>
        <taxon>Bacteria</taxon>
        <taxon>Bacillati</taxon>
        <taxon>Actinomycetota</taxon>
        <taxon>Actinomycetes</taxon>
        <taxon>Mycobacteriales</taxon>
        <taxon>Corynebacteriaceae</taxon>
        <taxon>Corynebacterium</taxon>
    </lineage>
</organism>
<comment type="similarity">
    <text evidence="4">Belongs to the carotenoid/retinoid oxidoreductase family.</text>
</comment>
<dbReference type="InterPro" id="IPR036188">
    <property type="entry name" value="FAD/NAD-bd_sf"/>
</dbReference>
<evidence type="ECO:0000256" key="2">
    <source>
        <dbReference type="ARBA" id="ARBA00022746"/>
    </source>
</evidence>
<dbReference type="InterPro" id="IPR002937">
    <property type="entry name" value="Amino_oxidase"/>
</dbReference>
<evidence type="ECO:0000259" key="5">
    <source>
        <dbReference type="Pfam" id="PF01593"/>
    </source>
</evidence>
<reference evidence="6" key="1">
    <citation type="submission" date="2020-08" db="EMBL/GenBank/DDBJ databases">
        <title>Sequencing the genomes of 1000 actinobacteria strains.</title>
        <authorList>
            <person name="Klenk H.-P."/>
        </authorList>
    </citation>
    <scope>NUCLEOTIDE SEQUENCE</scope>
    <source>
        <strain evidence="6">DSM 20582</strain>
    </source>
</reference>
<dbReference type="Gene3D" id="3.50.50.60">
    <property type="entry name" value="FAD/NAD(P)-binding domain"/>
    <property type="match status" value="2"/>
</dbReference>
<proteinExistence type="inferred from homology"/>
<dbReference type="GO" id="GO:0016491">
    <property type="term" value="F:oxidoreductase activity"/>
    <property type="evidence" value="ECO:0007669"/>
    <property type="project" value="UniProtKB-KW"/>
</dbReference>
<dbReference type="GO" id="GO:0016117">
    <property type="term" value="P:carotenoid biosynthetic process"/>
    <property type="evidence" value="ECO:0007669"/>
    <property type="project" value="UniProtKB-KW"/>
</dbReference>
<evidence type="ECO:0000256" key="1">
    <source>
        <dbReference type="ARBA" id="ARBA00004829"/>
    </source>
</evidence>
<dbReference type="InterPro" id="IPR014105">
    <property type="entry name" value="Carotenoid/retinoid_OxRdtase"/>
</dbReference>
<dbReference type="EMBL" id="JACHWT010000002">
    <property type="protein sequence ID" value="MBB3115415.1"/>
    <property type="molecule type" value="Genomic_DNA"/>
</dbReference>
<accession>A0A8H9Y6P7</accession>
<evidence type="ECO:0000313" key="6">
    <source>
        <dbReference type="EMBL" id="MBB3115415.1"/>
    </source>
</evidence>
<keyword evidence="3 4" id="KW-0560">Oxidoreductase</keyword>
<dbReference type="Pfam" id="PF01593">
    <property type="entry name" value="Amino_oxidase"/>
    <property type="match status" value="1"/>
</dbReference>
<gene>
    <name evidence="6" type="ORF">FHU32_000619</name>
</gene>
<dbReference type="PRINTS" id="PR00419">
    <property type="entry name" value="ADXRDTASE"/>
</dbReference>